<dbReference type="OrthoDB" id="549058at2759"/>
<keyword evidence="2" id="KW-0812">Transmembrane</keyword>
<accession>A0A835YEK1</accession>
<feature type="region of interest" description="Disordered" evidence="1">
    <location>
        <begin position="565"/>
        <end position="604"/>
    </location>
</feature>
<proteinExistence type="predicted"/>
<dbReference type="EMBL" id="JAEHOE010000004">
    <property type="protein sequence ID" value="KAG2500324.1"/>
    <property type="molecule type" value="Genomic_DNA"/>
</dbReference>
<feature type="compositionally biased region" description="Gly residues" evidence="1">
    <location>
        <begin position="358"/>
        <end position="372"/>
    </location>
</feature>
<gene>
    <name evidence="3" type="ORF">HYH03_001900</name>
</gene>
<feature type="region of interest" description="Disordered" evidence="1">
    <location>
        <begin position="358"/>
        <end position="398"/>
    </location>
</feature>
<reference evidence="3" key="1">
    <citation type="journal article" date="2020" name="bioRxiv">
        <title>Comparative genomics of Chlamydomonas.</title>
        <authorList>
            <person name="Craig R.J."/>
            <person name="Hasan A.R."/>
            <person name="Ness R.W."/>
            <person name="Keightley P.D."/>
        </authorList>
    </citation>
    <scope>NUCLEOTIDE SEQUENCE</scope>
    <source>
        <strain evidence="3">CCAP 11/70</strain>
    </source>
</reference>
<feature type="region of interest" description="Disordered" evidence="1">
    <location>
        <begin position="109"/>
        <end position="133"/>
    </location>
</feature>
<feature type="compositionally biased region" description="Basic residues" evidence="1">
    <location>
        <begin position="595"/>
        <end position="604"/>
    </location>
</feature>
<keyword evidence="2" id="KW-1133">Transmembrane helix</keyword>
<comment type="caution">
    <text evidence="3">The sequence shown here is derived from an EMBL/GenBank/DDBJ whole genome shotgun (WGS) entry which is preliminary data.</text>
</comment>
<evidence type="ECO:0000313" key="4">
    <source>
        <dbReference type="Proteomes" id="UP000612055"/>
    </source>
</evidence>
<feature type="transmembrane region" description="Helical" evidence="2">
    <location>
        <begin position="57"/>
        <end position="76"/>
    </location>
</feature>
<protein>
    <submittedName>
        <fullName evidence="3">Uncharacterized protein</fullName>
    </submittedName>
</protein>
<dbReference type="AlphaFoldDB" id="A0A835YEK1"/>
<sequence>MTGTTWRGSLAAFFTTADHSILRVLRGFQFWGQGIPRVQHGGVPAARHRQNATQQRLQQLALGGVLALLVLTLLYFDSGHDPSRRKGGPSIEEQLALAARAADSDASSVEITHVSTDGADQEAKSRDGSEAADPCDLTKLQVCSHRGSLSPNDPGGDESSLVDRIGLLASSGILCYDLDVVTTLDGQLVVGYPTHIVSQLKAGGKVLPPGQGVESVPWADYVAAGLTQRHPPLGDVLKAFAKVVDHQRGGGAAAEGSASGEAAGDPETGAEGATRTTAAAAGGPGDGAAGRAATGAEAGKAQAQEGATGGEQSGGNTTAGAATGSAGAEQGPSAVATQSGATAAAGAAAAADTVAGLTAGGGGKAGDAAGGGGRRRLEEKLRGESTTGADAATTGGGAGTAAAAAVHPAPYGPILFIELKEGAMTVANVRQIVNESRSLGIEHRVALWLMPRSPGSPPATGEALGFLGASGAQTLKVLGLPDVSRLPNGTTHNLSASLDPTDPSTYDMLGPSVKHSDAALAQLGASGLPLVAWTVDDVDQALRVARAGGGLVVSNDPLGLSSRISEAAGGCPTAAGKGEAKGEGVGEGQGAEGRRRLRLRRRQQ</sequence>
<feature type="compositionally biased region" description="Low complexity" evidence="1">
    <location>
        <begin position="289"/>
        <end position="306"/>
    </location>
</feature>
<feature type="region of interest" description="Disordered" evidence="1">
    <location>
        <begin position="250"/>
        <end position="334"/>
    </location>
</feature>
<keyword evidence="4" id="KW-1185">Reference proteome</keyword>
<dbReference type="Proteomes" id="UP000612055">
    <property type="component" value="Unassembled WGS sequence"/>
</dbReference>
<evidence type="ECO:0000256" key="1">
    <source>
        <dbReference type="SAM" id="MobiDB-lite"/>
    </source>
</evidence>
<organism evidence="3 4">
    <name type="scientific">Edaphochlamys debaryana</name>
    <dbReference type="NCBI Taxonomy" id="47281"/>
    <lineage>
        <taxon>Eukaryota</taxon>
        <taxon>Viridiplantae</taxon>
        <taxon>Chlorophyta</taxon>
        <taxon>core chlorophytes</taxon>
        <taxon>Chlorophyceae</taxon>
        <taxon>CS clade</taxon>
        <taxon>Chlamydomonadales</taxon>
        <taxon>Chlamydomonadales incertae sedis</taxon>
        <taxon>Edaphochlamys</taxon>
    </lineage>
</organism>
<name>A0A835YEK1_9CHLO</name>
<evidence type="ECO:0000313" key="3">
    <source>
        <dbReference type="EMBL" id="KAG2500324.1"/>
    </source>
</evidence>
<evidence type="ECO:0000256" key="2">
    <source>
        <dbReference type="SAM" id="Phobius"/>
    </source>
</evidence>
<keyword evidence="2" id="KW-0472">Membrane</keyword>
<feature type="compositionally biased region" description="Low complexity" evidence="1">
    <location>
        <begin position="314"/>
        <end position="334"/>
    </location>
</feature>
<feature type="compositionally biased region" description="Low complexity" evidence="1">
    <location>
        <begin position="254"/>
        <end position="281"/>
    </location>
</feature>